<evidence type="ECO:0000313" key="4">
    <source>
        <dbReference type="Proteomes" id="UP000616114"/>
    </source>
</evidence>
<dbReference type="PROSITE" id="PS51257">
    <property type="entry name" value="PROKAR_LIPOPROTEIN"/>
    <property type="match status" value="1"/>
</dbReference>
<evidence type="ECO:0000256" key="1">
    <source>
        <dbReference type="ARBA" id="ARBA00006987"/>
    </source>
</evidence>
<dbReference type="Proteomes" id="UP000616114">
    <property type="component" value="Unassembled WGS sequence"/>
</dbReference>
<keyword evidence="2" id="KW-0732">Signal</keyword>
<reference evidence="3" key="2">
    <citation type="submission" date="2020-09" db="EMBL/GenBank/DDBJ databases">
        <authorList>
            <person name="Sun Q."/>
            <person name="Zhou Y."/>
        </authorList>
    </citation>
    <scope>NUCLEOTIDE SEQUENCE</scope>
    <source>
        <strain evidence="3">CGMCC 1.12785</strain>
    </source>
</reference>
<comment type="caution">
    <text evidence="3">The sequence shown here is derived from an EMBL/GenBank/DDBJ whole genome shotgun (WGS) entry which is preliminary data.</text>
</comment>
<comment type="similarity">
    <text evidence="1">Belongs to the UPF0065 (bug) family.</text>
</comment>
<dbReference type="SUPFAM" id="SSF53850">
    <property type="entry name" value="Periplasmic binding protein-like II"/>
    <property type="match status" value="1"/>
</dbReference>
<keyword evidence="4" id="KW-1185">Reference proteome</keyword>
<reference evidence="3" key="1">
    <citation type="journal article" date="2014" name="Int. J. Syst. Evol. Microbiol.">
        <title>Complete genome sequence of Corynebacterium casei LMG S-19264T (=DSM 44701T), isolated from a smear-ripened cheese.</title>
        <authorList>
            <consortium name="US DOE Joint Genome Institute (JGI-PGF)"/>
            <person name="Walter F."/>
            <person name="Albersmeier A."/>
            <person name="Kalinowski J."/>
            <person name="Ruckert C."/>
        </authorList>
    </citation>
    <scope>NUCLEOTIDE SEQUENCE</scope>
    <source>
        <strain evidence="3">CGMCC 1.12785</strain>
    </source>
</reference>
<feature type="chain" id="PRO_5038656922" evidence="2">
    <location>
        <begin position="22"/>
        <end position="326"/>
    </location>
</feature>
<dbReference type="EMBL" id="BMFY01000012">
    <property type="protein sequence ID" value="GGA22049.1"/>
    <property type="molecule type" value="Genomic_DNA"/>
</dbReference>
<dbReference type="PIRSF" id="PIRSF017082">
    <property type="entry name" value="YflP"/>
    <property type="match status" value="1"/>
</dbReference>
<dbReference type="CDD" id="cd07012">
    <property type="entry name" value="PBP2_Bug_TTT"/>
    <property type="match status" value="1"/>
</dbReference>
<proteinExistence type="inferred from homology"/>
<dbReference type="Pfam" id="PF03401">
    <property type="entry name" value="TctC"/>
    <property type="match status" value="1"/>
</dbReference>
<protein>
    <submittedName>
        <fullName evidence="3">ABC transporter substrate-binding protein</fullName>
    </submittedName>
</protein>
<dbReference type="InterPro" id="IPR005064">
    <property type="entry name" value="BUG"/>
</dbReference>
<dbReference type="Gene3D" id="3.40.190.150">
    <property type="entry name" value="Bordetella uptake gene, domain 1"/>
    <property type="match status" value="1"/>
</dbReference>
<dbReference type="InterPro" id="IPR042100">
    <property type="entry name" value="Bug_dom1"/>
</dbReference>
<dbReference type="PANTHER" id="PTHR42928">
    <property type="entry name" value="TRICARBOXYLATE-BINDING PROTEIN"/>
    <property type="match status" value="1"/>
</dbReference>
<dbReference type="AlphaFoldDB" id="A0A8J2XLG6"/>
<sequence length="326" mass="34104">MGTRKVSTVIAALSGVALVTAGCVGNAAAEDYPSQPVEIIVPWGAGGSSDVLIRAFAEPLEQALGQSVLVVNRPGGGSAIGAAEAARAQADGYTLLHSSASTFITVPLRQEVNFSAEDFRSVVSLGDQPIVLVANPDTGWESLDDVEADRTLTIATTSVGNVLHLVASNFVDEAGYTSEALPFDSSSETTMAVANGDADLAGVEANIALPQIEAGEVIPLAIATSERLEELPDVPTFAEQGFERSHDRYSRVAVSVPAETPEEVVEVLRAAGEEAMQADSWREYAASTLLQDPAYVGDDFLAQYVPDDMEWTRESFAAAGVEEAAG</sequence>
<accession>A0A8J2XLG6</accession>
<organism evidence="3 4">
    <name type="scientific">Sediminivirga luteola</name>
    <dbReference type="NCBI Taxonomy" id="1774748"/>
    <lineage>
        <taxon>Bacteria</taxon>
        <taxon>Bacillati</taxon>
        <taxon>Actinomycetota</taxon>
        <taxon>Actinomycetes</taxon>
        <taxon>Micrococcales</taxon>
        <taxon>Brevibacteriaceae</taxon>
        <taxon>Sediminivirga</taxon>
    </lineage>
</organism>
<name>A0A8J2XLG6_9MICO</name>
<dbReference type="Gene3D" id="3.40.190.10">
    <property type="entry name" value="Periplasmic binding protein-like II"/>
    <property type="match status" value="1"/>
</dbReference>
<gene>
    <name evidence="3" type="ORF">GCM10011333_26360</name>
</gene>
<evidence type="ECO:0000256" key="2">
    <source>
        <dbReference type="SAM" id="SignalP"/>
    </source>
</evidence>
<feature type="signal peptide" evidence="2">
    <location>
        <begin position="1"/>
        <end position="21"/>
    </location>
</feature>
<evidence type="ECO:0000313" key="3">
    <source>
        <dbReference type="EMBL" id="GGA22049.1"/>
    </source>
</evidence>
<dbReference type="PANTHER" id="PTHR42928:SF5">
    <property type="entry name" value="BLR1237 PROTEIN"/>
    <property type="match status" value="1"/>
</dbReference>
<dbReference type="RefSeq" id="WP_242134159.1">
    <property type="nucleotide sequence ID" value="NZ_JAKGTP010000006.1"/>
</dbReference>